<comment type="similarity">
    <text evidence="1">Belongs to the sigma-70 factor family. ECF subfamily.</text>
</comment>
<dbReference type="Gene3D" id="1.10.1740.10">
    <property type="match status" value="1"/>
</dbReference>
<dbReference type="InterPro" id="IPR036388">
    <property type="entry name" value="WH-like_DNA-bd_sf"/>
</dbReference>
<dbReference type="InterPro" id="IPR013249">
    <property type="entry name" value="RNA_pol_sigma70_r4_t2"/>
</dbReference>
<reference evidence="9" key="1">
    <citation type="journal article" date="2019" name="Int. J. Syst. Evol. Microbiol.">
        <title>The Global Catalogue of Microorganisms (GCM) 10K type strain sequencing project: providing services to taxonomists for standard genome sequencing and annotation.</title>
        <authorList>
            <consortium name="The Broad Institute Genomics Platform"/>
            <consortium name="The Broad Institute Genome Sequencing Center for Infectious Disease"/>
            <person name="Wu L."/>
            <person name="Ma J."/>
        </authorList>
    </citation>
    <scope>NUCLEOTIDE SEQUENCE [LARGE SCALE GENOMIC DNA]</scope>
    <source>
        <strain evidence="9">ZS-35-S2</strain>
    </source>
</reference>
<keyword evidence="9" id="KW-1185">Reference proteome</keyword>
<keyword evidence="3" id="KW-0731">Sigma factor</keyword>
<evidence type="ECO:0000256" key="4">
    <source>
        <dbReference type="ARBA" id="ARBA00023163"/>
    </source>
</evidence>
<dbReference type="SUPFAM" id="SSF88659">
    <property type="entry name" value="Sigma3 and sigma4 domains of RNA polymerase sigma factors"/>
    <property type="match status" value="1"/>
</dbReference>
<comment type="caution">
    <text evidence="8">The sequence shown here is derived from an EMBL/GenBank/DDBJ whole genome shotgun (WGS) entry which is preliminary data.</text>
</comment>
<dbReference type="InterPro" id="IPR007627">
    <property type="entry name" value="RNA_pol_sigma70_r2"/>
</dbReference>
<dbReference type="Pfam" id="PF08281">
    <property type="entry name" value="Sigma70_r4_2"/>
    <property type="match status" value="1"/>
</dbReference>
<proteinExistence type="inferred from homology"/>
<sequence length="208" mass="23118">MTDPSGARRRPDHLVPVPTGAAGRAEDADALLPAVARGDEAAFGRLYDLVAPRVYGLIRRVLRDPAQAEEVAQEVLVEVWRTATRFDPERGSATGWVCTIAHRRAVDRVRSEQASAERQLKVAAAAPTVTHHDDVEEQATRRLEQQQVRRCLGDLTDLQRESITLAYYGGHTYREVAELLDTSLPTVKTRMRDGLIRLRDCLGMAVAR</sequence>
<keyword evidence="4" id="KW-0804">Transcription</keyword>
<dbReference type="EMBL" id="JBHSPR010000037">
    <property type="protein sequence ID" value="MFC6020870.1"/>
    <property type="molecule type" value="Genomic_DNA"/>
</dbReference>
<evidence type="ECO:0000256" key="3">
    <source>
        <dbReference type="ARBA" id="ARBA00023082"/>
    </source>
</evidence>
<name>A0ABW1KHF0_9ACTN</name>
<evidence type="ECO:0000259" key="6">
    <source>
        <dbReference type="Pfam" id="PF04542"/>
    </source>
</evidence>
<dbReference type="Pfam" id="PF04542">
    <property type="entry name" value="Sigma70_r2"/>
    <property type="match status" value="1"/>
</dbReference>
<dbReference type="NCBIfam" id="TIGR02937">
    <property type="entry name" value="sigma70-ECF"/>
    <property type="match status" value="1"/>
</dbReference>
<feature type="region of interest" description="Disordered" evidence="5">
    <location>
        <begin position="1"/>
        <end position="22"/>
    </location>
</feature>
<dbReference type="SUPFAM" id="SSF88946">
    <property type="entry name" value="Sigma2 domain of RNA polymerase sigma factors"/>
    <property type="match status" value="1"/>
</dbReference>
<dbReference type="NCBIfam" id="NF007228">
    <property type="entry name" value="PRK09646.1"/>
    <property type="match status" value="1"/>
</dbReference>
<gene>
    <name evidence="8" type="primary">sigK</name>
    <name evidence="8" type="ORF">ACFP2T_32455</name>
</gene>
<dbReference type="RefSeq" id="WP_377428522.1">
    <property type="nucleotide sequence ID" value="NZ_JBHSPR010000037.1"/>
</dbReference>
<keyword evidence="2" id="KW-0805">Transcription regulation</keyword>
<dbReference type="InterPro" id="IPR013325">
    <property type="entry name" value="RNA_pol_sigma_r2"/>
</dbReference>
<organism evidence="8 9">
    <name type="scientific">Plantactinospora solaniradicis</name>
    <dbReference type="NCBI Taxonomy" id="1723736"/>
    <lineage>
        <taxon>Bacteria</taxon>
        <taxon>Bacillati</taxon>
        <taxon>Actinomycetota</taxon>
        <taxon>Actinomycetes</taxon>
        <taxon>Micromonosporales</taxon>
        <taxon>Micromonosporaceae</taxon>
        <taxon>Plantactinospora</taxon>
    </lineage>
</organism>
<evidence type="ECO:0000256" key="5">
    <source>
        <dbReference type="SAM" id="MobiDB-lite"/>
    </source>
</evidence>
<accession>A0ABW1KHF0</accession>
<dbReference type="PANTHER" id="PTHR43133">
    <property type="entry name" value="RNA POLYMERASE ECF-TYPE SIGMA FACTO"/>
    <property type="match status" value="1"/>
</dbReference>
<dbReference type="CDD" id="cd06171">
    <property type="entry name" value="Sigma70_r4"/>
    <property type="match status" value="1"/>
</dbReference>
<feature type="domain" description="RNA polymerase sigma factor 70 region 4 type 2" evidence="7">
    <location>
        <begin position="146"/>
        <end position="198"/>
    </location>
</feature>
<dbReference type="PANTHER" id="PTHR43133:SF66">
    <property type="entry name" value="ECF RNA POLYMERASE SIGMA FACTOR SIGK"/>
    <property type="match status" value="1"/>
</dbReference>
<dbReference type="Proteomes" id="UP001596203">
    <property type="component" value="Unassembled WGS sequence"/>
</dbReference>
<evidence type="ECO:0000256" key="1">
    <source>
        <dbReference type="ARBA" id="ARBA00010641"/>
    </source>
</evidence>
<dbReference type="InterPro" id="IPR014284">
    <property type="entry name" value="RNA_pol_sigma-70_dom"/>
</dbReference>
<evidence type="ECO:0000259" key="7">
    <source>
        <dbReference type="Pfam" id="PF08281"/>
    </source>
</evidence>
<feature type="domain" description="RNA polymerase sigma-70 region 2" evidence="6">
    <location>
        <begin position="46"/>
        <end position="113"/>
    </location>
</feature>
<dbReference type="InterPro" id="IPR013324">
    <property type="entry name" value="RNA_pol_sigma_r3/r4-like"/>
</dbReference>
<evidence type="ECO:0000313" key="9">
    <source>
        <dbReference type="Proteomes" id="UP001596203"/>
    </source>
</evidence>
<evidence type="ECO:0000313" key="8">
    <source>
        <dbReference type="EMBL" id="MFC6020870.1"/>
    </source>
</evidence>
<evidence type="ECO:0000256" key="2">
    <source>
        <dbReference type="ARBA" id="ARBA00023015"/>
    </source>
</evidence>
<dbReference type="Gene3D" id="1.10.10.10">
    <property type="entry name" value="Winged helix-like DNA-binding domain superfamily/Winged helix DNA-binding domain"/>
    <property type="match status" value="1"/>
</dbReference>
<dbReference type="InterPro" id="IPR039425">
    <property type="entry name" value="RNA_pol_sigma-70-like"/>
</dbReference>
<protein>
    <submittedName>
        <fullName evidence="8">ECF RNA polymerase sigma factor SigK</fullName>
    </submittedName>
</protein>